<gene>
    <name evidence="3" type="ORF">HZA66_05550</name>
</gene>
<feature type="chain" id="PRO_5037818588" evidence="2">
    <location>
        <begin position="25"/>
        <end position="219"/>
    </location>
</feature>
<feature type="signal peptide" evidence="2">
    <location>
        <begin position="1"/>
        <end position="24"/>
    </location>
</feature>
<evidence type="ECO:0000256" key="1">
    <source>
        <dbReference type="SAM" id="MobiDB-lite"/>
    </source>
</evidence>
<dbReference type="AlphaFoldDB" id="A0A933VZY0"/>
<sequence length="219" mass="23717">MDDRGKCRIVGACLLVGLSSTVLATTPAFSLERSRLAMMDDDKMSAQPDTSGAGSGSMGNMAQPSGQPQNMGPGRMPGQMPNSNMMQMMERMHGQMSGSGAMSGSNATSGPPDVTERLEGRIAFLKAELQISDKQSQDWNALADALRSSRQHLLDARKLLVMDDKTTGTERIELYERHLTERLEAIKAARAALNRLYPTLTATQKQTADTILLPLIATF</sequence>
<dbReference type="EMBL" id="JACRJB010000014">
    <property type="protein sequence ID" value="MBI5128886.1"/>
    <property type="molecule type" value="Genomic_DNA"/>
</dbReference>
<dbReference type="GO" id="GO:0042597">
    <property type="term" value="C:periplasmic space"/>
    <property type="evidence" value="ECO:0007669"/>
    <property type="project" value="InterPro"/>
</dbReference>
<evidence type="ECO:0000313" key="4">
    <source>
        <dbReference type="Proteomes" id="UP000782519"/>
    </source>
</evidence>
<evidence type="ECO:0000256" key="2">
    <source>
        <dbReference type="SAM" id="SignalP"/>
    </source>
</evidence>
<comment type="caution">
    <text evidence="3">The sequence shown here is derived from an EMBL/GenBank/DDBJ whole genome shotgun (WGS) entry which is preliminary data.</text>
</comment>
<proteinExistence type="predicted"/>
<accession>A0A933VZY0</accession>
<organism evidence="3 4">
    <name type="scientific">Rhodopseudomonas palustris</name>
    <dbReference type="NCBI Taxonomy" id="1076"/>
    <lineage>
        <taxon>Bacteria</taxon>
        <taxon>Pseudomonadati</taxon>
        <taxon>Pseudomonadota</taxon>
        <taxon>Alphaproteobacteria</taxon>
        <taxon>Hyphomicrobiales</taxon>
        <taxon>Nitrobacteraceae</taxon>
        <taxon>Rhodopseudomonas</taxon>
    </lineage>
</organism>
<protein>
    <submittedName>
        <fullName evidence="3">Spy/CpxP family protein refolding chaperone</fullName>
    </submittedName>
</protein>
<dbReference type="Proteomes" id="UP000782519">
    <property type="component" value="Unassembled WGS sequence"/>
</dbReference>
<keyword evidence="2" id="KW-0732">Signal</keyword>
<reference evidence="3" key="1">
    <citation type="submission" date="2020-07" db="EMBL/GenBank/DDBJ databases">
        <title>Huge and variable diversity of episymbiotic CPR bacteria and DPANN archaea in groundwater ecosystems.</title>
        <authorList>
            <person name="He C.Y."/>
            <person name="Keren R."/>
            <person name="Whittaker M."/>
            <person name="Farag I.F."/>
            <person name="Doudna J."/>
            <person name="Cate J.H.D."/>
            <person name="Banfield J.F."/>
        </authorList>
    </citation>
    <scope>NUCLEOTIDE SEQUENCE</scope>
    <source>
        <strain evidence="3">NC_groundwater_1818_Pr3_B-0.1um_66_35</strain>
    </source>
</reference>
<feature type="region of interest" description="Disordered" evidence="1">
    <location>
        <begin position="43"/>
        <end position="80"/>
    </location>
</feature>
<dbReference type="InterPro" id="IPR012899">
    <property type="entry name" value="LTXXQ"/>
</dbReference>
<evidence type="ECO:0000313" key="3">
    <source>
        <dbReference type="EMBL" id="MBI5128886.1"/>
    </source>
</evidence>
<dbReference type="Pfam" id="PF07813">
    <property type="entry name" value="LTXXQ"/>
    <property type="match status" value="1"/>
</dbReference>
<name>A0A933VZY0_RHOPL</name>